<organism evidence="7 8">
    <name type="scientific">Clostridium tetani (strain Massachusetts / E88)</name>
    <dbReference type="NCBI Taxonomy" id="212717"/>
    <lineage>
        <taxon>Bacteria</taxon>
        <taxon>Bacillati</taxon>
        <taxon>Bacillota</taxon>
        <taxon>Clostridia</taxon>
        <taxon>Eubacteriales</taxon>
        <taxon>Clostridiaceae</taxon>
        <taxon>Clostridium</taxon>
    </lineage>
</organism>
<dbReference type="Pfam" id="PF04069">
    <property type="entry name" value="OpuAC"/>
    <property type="match status" value="1"/>
</dbReference>
<dbReference type="EMBL" id="AE015927">
    <property type="protein sequence ID" value="AAO36816.1"/>
    <property type="molecule type" value="Genomic_DNA"/>
</dbReference>
<reference evidence="7 8" key="1">
    <citation type="journal article" date="2003" name="Proc. Natl. Acad. Sci. U.S.A.">
        <title>The genome sequence of Clostridium tetani, the causative agent of tetanus disease.</title>
        <authorList>
            <person name="Brueggemann H."/>
            <person name="Baumer S."/>
            <person name="Fricke W.F."/>
            <person name="Wiezer A."/>
            <person name="Liesegang H."/>
            <person name="Decker I."/>
            <person name="Herzberg C."/>
            <person name="Martinez-Arias R."/>
            <person name="Merkl R."/>
            <person name="Henne A."/>
            <person name="Gottschalk G."/>
        </authorList>
    </citation>
    <scope>NUCLEOTIDE SEQUENCE [LARGE SCALE GENOMIC DNA]</scope>
    <source>
        <strain evidence="8">Massachusetts / E88</strain>
    </source>
</reference>
<dbReference type="InterPro" id="IPR007210">
    <property type="entry name" value="ABC_Gly_betaine_transp_sub-bd"/>
</dbReference>
<dbReference type="SUPFAM" id="SSF53850">
    <property type="entry name" value="Periplasmic binding protein-like II"/>
    <property type="match status" value="1"/>
</dbReference>
<dbReference type="GO" id="GO:0015871">
    <property type="term" value="P:choline transport"/>
    <property type="evidence" value="ECO:0007669"/>
    <property type="project" value="TreeGrafter"/>
</dbReference>
<dbReference type="AlphaFoldDB" id="Q891M9"/>
<protein>
    <submittedName>
        <fullName evidence="7">Glycine betaine-binding protein</fullName>
    </submittedName>
</protein>
<sequence length="298" mass="33313">MRRILMKFNFKKLAVILCSIILTTSVLAGCGKGAANKGKGNVKLGYVNWAEGVAMTNLAKVALEEKMGYDVELTMGEAGMIFTSLSDGNIDAFLDAWLPVTHHDYVTKYKDKIEDLGYNYENARIGLVVPKNSDINSIEDLNKVKGKLGGKIIGIDAGAGIMSATERAKKDYNLEYEILEGSGPTMTVMLKEAIDKKQDIVVTGWKPHWKFARWDLKFLEDPKKSYGEAENIHTYSRKGFKEDMPEVAEFLKNFKLNDEQLGTLMGDIADSKKDPEEVAKEWMAKNEELVNSWIPKGK</sequence>
<dbReference type="CDD" id="cd13639">
    <property type="entry name" value="PBP2_OpuAC_like"/>
    <property type="match status" value="1"/>
</dbReference>
<dbReference type="PANTHER" id="PTHR47737:SF1">
    <property type="entry name" value="GLYCINE BETAINE_PROLINE BETAINE TRANSPORT SYSTEM PERMEASE PROTEIN PROW"/>
    <property type="match status" value="1"/>
</dbReference>
<keyword evidence="2" id="KW-0813">Transport</keyword>
<feature type="signal peptide" evidence="5">
    <location>
        <begin position="1"/>
        <end position="28"/>
    </location>
</feature>
<dbReference type="PROSITE" id="PS51257">
    <property type="entry name" value="PROKAR_LIPOPROTEIN"/>
    <property type="match status" value="1"/>
</dbReference>
<keyword evidence="8" id="KW-1185">Reference proteome</keyword>
<evidence type="ECO:0000313" key="7">
    <source>
        <dbReference type="EMBL" id="AAO36816.1"/>
    </source>
</evidence>
<comment type="subcellular location">
    <subcellularLocation>
        <location evidence="1">Cell membrane</location>
    </subcellularLocation>
</comment>
<keyword evidence="3" id="KW-1003">Cell membrane</keyword>
<evidence type="ECO:0000313" key="8">
    <source>
        <dbReference type="Proteomes" id="UP000001412"/>
    </source>
</evidence>
<feature type="chain" id="PRO_5039199052" evidence="5">
    <location>
        <begin position="29"/>
        <end position="298"/>
    </location>
</feature>
<dbReference type="Gene3D" id="3.40.190.10">
    <property type="entry name" value="Periplasmic binding protein-like II"/>
    <property type="match status" value="1"/>
</dbReference>
<evidence type="ECO:0000256" key="4">
    <source>
        <dbReference type="ARBA" id="ARBA00023136"/>
    </source>
</evidence>
<dbReference type="GO" id="GO:0005275">
    <property type="term" value="F:amine transmembrane transporter activity"/>
    <property type="evidence" value="ECO:0007669"/>
    <property type="project" value="TreeGrafter"/>
</dbReference>
<dbReference type="GO" id="GO:0015226">
    <property type="term" value="F:carnitine transmembrane transporter activity"/>
    <property type="evidence" value="ECO:0007669"/>
    <property type="project" value="TreeGrafter"/>
</dbReference>
<dbReference type="GO" id="GO:0043190">
    <property type="term" value="C:ATP-binding cassette (ABC) transporter complex"/>
    <property type="evidence" value="ECO:0007669"/>
    <property type="project" value="InterPro"/>
</dbReference>
<dbReference type="KEGG" id="ctc:CTC_02340"/>
<proteinExistence type="predicted"/>
<dbReference type="PANTHER" id="PTHR47737">
    <property type="entry name" value="GLYCINE BETAINE/PROLINE BETAINE TRANSPORT SYSTEM PERMEASE PROTEIN PROW"/>
    <property type="match status" value="1"/>
</dbReference>
<dbReference type="STRING" id="212717.CTC_02340"/>
<evidence type="ECO:0000256" key="1">
    <source>
        <dbReference type="ARBA" id="ARBA00004236"/>
    </source>
</evidence>
<keyword evidence="4" id="KW-0472">Membrane</keyword>
<gene>
    <name evidence="7" type="ordered locus">CTC_02340</name>
</gene>
<dbReference type="GO" id="GO:0031460">
    <property type="term" value="P:glycine betaine transport"/>
    <property type="evidence" value="ECO:0007669"/>
    <property type="project" value="TreeGrafter"/>
</dbReference>
<evidence type="ECO:0000256" key="5">
    <source>
        <dbReference type="SAM" id="SignalP"/>
    </source>
</evidence>
<dbReference type="Proteomes" id="UP000001412">
    <property type="component" value="Chromosome"/>
</dbReference>
<name>Q891M9_CLOTE</name>
<evidence type="ECO:0000259" key="6">
    <source>
        <dbReference type="Pfam" id="PF04069"/>
    </source>
</evidence>
<feature type="domain" description="ABC-type glycine betaine transport system substrate-binding" evidence="6">
    <location>
        <begin position="41"/>
        <end position="285"/>
    </location>
</feature>
<accession>Q891M9</accession>
<dbReference type="HOGENOM" id="CLU_008673_1_0_9"/>
<keyword evidence="5" id="KW-0732">Signal</keyword>
<evidence type="ECO:0000256" key="2">
    <source>
        <dbReference type="ARBA" id="ARBA00022448"/>
    </source>
</evidence>
<evidence type="ECO:0000256" key="3">
    <source>
        <dbReference type="ARBA" id="ARBA00022475"/>
    </source>
</evidence>
<dbReference type="Gene3D" id="3.40.190.100">
    <property type="entry name" value="Glycine betaine-binding periplasmic protein, domain 2"/>
    <property type="match status" value="1"/>
</dbReference>